<proteinExistence type="predicted"/>
<keyword evidence="2" id="KW-1185">Reference proteome</keyword>
<dbReference type="Proteomes" id="UP000050525">
    <property type="component" value="Unassembled WGS sequence"/>
</dbReference>
<reference evidence="1 2" key="1">
    <citation type="journal article" date="2012" name="Genome Biol.">
        <title>Sequencing three crocodilian genomes to illuminate the evolution of archosaurs and amniotes.</title>
        <authorList>
            <person name="St John J.A."/>
            <person name="Braun E.L."/>
            <person name="Isberg S.R."/>
            <person name="Miles L.G."/>
            <person name="Chong A.Y."/>
            <person name="Gongora J."/>
            <person name="Dalzell P."/>
            <person name="Moran C."/>
            <person name="Bed'hom B."/>
            <person name="Abzhanov A."/>
            <person name="Burgess S.C."/>
            <person name="Cooksey A.M."/>
            <person name="Castoe T.A."/>
            <person name="Crawford N.G."/>
            <person name="Densmore L.D."/>
            <person name="Drew J.C."/>
            <person name="Edwards S.V."/>
            <person name="Faircloth B.C."/>
            <person name="Fujita M.K."/>
            <person name="Greenwold M.J."/>
            <person name="Hoffmann F.G."/>
            <person name="Howard J.M."/>
            <person name="Iguchi T."/>
            <person name="Janes D.E."/>
            <person name="Khan S.Y."/>
            <person name="Kohno S."/>
            <person name="de Koning A.J."/>
            <person name="Lance S.L."/>
            <person name="McCarthy F.M."/>
            <person name="McCormack J.E."/>
            <person name="Merchant M.E."/>
            <person name="Peterson D.G."/>
            <person name="Pollock D.D."/>
            <person name="Pourmand N."/>
            <person name="Raney B.J."/>
            <person name="Roessler K.A."/>
            <person name="Sanford J.R."/>
            <person name="Sawyer R.H."/>
            <person name="Schmidt C.J."/>
            <person name="Triplett E.W."/>
            <person name="Tuberville T.D."/>
            <person name="Venegas-Anaya M."/>
            <person name="Howard J.T."/>
            <person name="Jarvis E.D."/>
            <person name="Guillette L.J.Jr."/>
            <person name="Glenn T.C."/>
            <person name="Green R.E."/>
            <person name="Ray D.A."/>
        </authorList>
    </citation>
    <scope>NUCLEOTIDE SEQUENCE [LARGE SCALE GENOMIC DNA]</scope>
    <source>
        <strain evidence="1">KSC_2009_1</strain>
    </source>
</reference>
<organism evidence="1 2">
    <name type="scientific">Alligator mississippiensis</name>
    <name type="common">American alligator</name>
    <dbReference type="NCBI Taxonomy" id="8496"/>
    <lineage>
        <taxon>Eukaryota</taxon>
        <taxon>Metazoa</taxon>
        <taxon>Chordata</taxon>
        <taxon>Craniata</taxon>
        <taxon>Vertebrata</taxon>
        <taxon>Euteleostomi</taxon>
        <taxon>Archelosauria</taxon>
        <taxon>Archosauria</taxon>
        <taxon>Crocodylia</taxon>
        <taxon>Alligatoridae</taxon>
        <taxon>Alligatorinae</taxon>
        <taxon>Alligator</taxon>
    </lineage>
</organism>
<gene>
    <name evidence="1" type="ORF">Y1Q_0024564</name>
</gene>
<evidence type="ECO:0000313" key="2">
    <source>
        <dbReference type="Proteomes" id="UP000050525"/>
    </source>
</evidence>
<accession>A0A151NAX7</accession>
<evidence type="ECO:0000313" key="1">
    <source>
        <dbReference type="EMBL" id="KYO33960.1"/>
    </source>
</evidence>
<name>A0A151NAX7_ALLMI</name>
<dbReference type="AlphaFoldDB" id="A0A151NAX7"/>
<sequence length="78" mass="9219">MIKKKSWREQKFYYAPQSSLKSRSHEFGRLDALHPYFTDGITETQKGCMHSGSKEWLRLFRLFFLVQTTGTQEIKESA</sequence>
<protein>
    <submittedName>
        <fullName evidence="1">Uncharacterized protein</fullName>
    </submittedName>
</protein>
<comment type="caution">
    <text evidence="1">The sequence shown here is derived from an EMBL/GenBank/DDBJ whole genome shotgun (WGS) entry which is preliminary data.</text>
</comment>
<dbReference type="EMBL" id="AKHW03003627">
    <property type="protein sequence ID" value="KYO33960.1"/>
    <property type="molecule type" value="Genomic_DNA"/>
</dbReference>